<dbReference type="EMBL" id="BRXS01000001">
    <property type="protein sequence ID" value="GLC24304.1"/>
    <property type="molecule type" value="Genomic_DNA"/>
</dbReference>
<dbReference type="InterPro" id="IPR028098">
    <property type="entry name" value="Glyco_trans_4-like_N"/>
</dbReference>
<dbReference type="Proteomes" id="UP001161325">
    <property type="component" value="Unassembled WGS sequence"/>
</dbReference>
<dbReference type="Gene3D" id="3.40.50.2000">
    <property type="entry name" value="Glycogen Phosphorylase B"/>
    <property type="match status" value="2"/>
</dbReference>
<gene>
    <name evidence="3" type="ORF">rosag_08170</name>
</gene>
<dbReference type="GO" id="GO:0009103">
    <property type="term" value="P:lipopolysaccharide biosynthetic process"/>
    <property type="evidence" value="ECO:0007669"/>
    <property type="project" value="TreeGrafter"/>
</dbReference>
<dbReference type="CDD" id="cd03801">
    <property type="entry name" value="GT4_PimA-like"/>
    <property type="match status" value="1"/>
</dbReference>
<evidence type="ECO:0000259" key="2">
    <source>
        <dbReference type="Pfam" id="PF13439"/>
    </source>
</evidence>
<feature type="domain" description="Glycosyltransferase subfamily 4-like N-terminal" evidence="2">
    <location>
        <begin position="6"/>
        <end position="172"/>
    </location>
</feature>
<keyword evidence="4" id="KW-1185">Reference proteome</keyword>
<reference evidence="3" key="1">
    <citation type="submission" date="2022-08" db="EMBL/GenBank/DDBJ databases">
        <title>Draft genome sequencing of Roseisolibacter agri AW1220.</title>
        <authorList>
            <person name="Tobiishi Y."/>
            <person name="Tonouchi A."/>
        </authorList>
    </citation>
    <scope>NUCLEOTIDE SEQUENCE</scope>
    <source>
        <strain evidence="3">AW1220</strain>
    </source>
</reference>
<keyword evidence="1 3" id="KW-0808">Transferase</keyword>
<protein>
    <submittedName>
        <fullName evidence="3">Glycosyl transferase</fullName>
    </submittedName>
</protein>
<dbReference type="SUPFAM" id="SSF53756">
    <property type="entry name" value="UDP-Glycosyltransferase/glycogen phosphorylase"/>
    <property type="match status" value="1"/>
</dbReference>
<comment type="caution">
    <text evidence="3">The sequence shown here is derived from an EMBL/GenBank/DDBJ whole genome shotgun (WGS) entry which is preliminary data.</text>
</comment>
<dbReference type="PANTHER" id="PTHR46401:SF2">
    <property type="entry name" value="GLYCOSYLTRANSFERASE WBBK-RELATED"/>
    <property type="match status" value="1"/>
</dbReference>
<proteinExistence type="predicted"/>
<name>A0AA37Q0K3_9BACT</name>
<sequence length="367" mass="38729">MTADAVGGVWSYALELARALAPHGVEVHLATMGPRPTAAQRAAAAHVPTLTLHESEYRLEWMDAPWDDVARAGDWLLELERTLRPDVVHLNGYAHGALPWRAPALVVAHSCVRSWWRAVHGVDAPPAWDRYREAVRVGLAGAAAVVAPTRAMADALREHYGPVPHARVVPNGRTPLAAPGEKEPLVLTAGRLWDAAKNVRAAVEASAGQAWTLAVAGDASPPAGARGGDACGTGTDATNVRWLGTLPPRELGAWMARAAVYALPARYEPFGLSALEAAQAGCALVLGDVPSLREVWGDAATYVPPDDVSALRAAIARLMADDAGRVTLARRARRRAADYSPARMADGHLAAYDAAARAGEREVAACA</sequence>
<dbReference type="GO" id="GO:0016757">
    <property type="term" value="F:glycosyltransferase activity"/>
    <property type="evidence" value="ECO:0007669"/>
    <property type="project" value="TreeGrafter"/>
</dbReference>
<dbReference type="RefSeq" id="WP_425607474.1">
    <property type="nucleotide sequence ID" value="NZ_BRXS01000001.1"/>
</dbReference>
<organism evidence="3 4">
    <name type="scientific">Roseisolibacter agri</name>
    <dbReference type="NCBI Taxonomy" id="2014610"/>
    <lineage>
        <taxon>Bacteria</taxon>
        <taxon>Pseudomonadati</taxon>
        <taxon>Gemmatimonadota</taxon>
        <taxon>Gemmatimonadia</taxon>
        <taxon>Gemmatimonadales</taxon>
        <taxon>Gemmatimonadaceae</taxon>
        <taxon>Roseisolibacter</taxon>
    </lineage>
</organism>
<dbReference type="Pfam" id="PF13692">
    <property type="entry name" value="Glyco_trans_1_4"/>
    <property type="match status" value="1"/>
</dbReference>
<evidence type="ECO:0000313" key="3">
    <source>
        <dbReference type="EMBL" id="GLC24304.1"/>
    </source>
</evidence>
<dbReference type="PANTHER" id="PTHR46401">
    <property type="entry name" value="GLYCOSYLTRANSFERASE WBBK-RELATED"/>
    <property type="match status" value="1"/>
</dbReference>
<dbReference type="AlphaFoldDB" id="A0AA37Q0K3"/>
<evidence type="ECO:0000313" key="4">
    <source>
        <dbReference type="Proteomes" id="UP001161325"/>
    </source>
</evidence>
<dbReference type="Pfam" id="PF13439">
    <property type="entry name" value="Glyco_transf_4"/>
    <property type="match status" value="1"/>
</dbReference>
<evidence type="ECO:0000256" key="1">
    <source>
        <dbReference type="ARBA" id="ARBA00022679"/>
    </source>
</evidence>
<accession>A0AA37Q0K3</accession>